<proteinExistence type="predicted"/>
<dbReference type="RefSeq" id="WP_252931263.1">
    <property type="nucleotide sequence ID" value="NZ_JAEUWV010000005.1"/>
</dbReference>
<dbReference type="InterPro" id="IPR002575">
    <property type="entry name" value="Aminoglycoside_PTrfase"/>
</dbReference>
<evidence type="ECO:0000313" key="3">
    <source>
        <dbReference type="Proteomes" id="UP001205920"/>
    </source>
</evidence>
<dbReference type="Pfam" id="PF01636">
    <property type="entry name" value="APH"/>
    <property type="match status" value="1"/>
</dbReference>
<sequence length="376" mass="40600">MIDIAAQRFYGAKSEPVDAIDVVAAEHVSSPTTGERFTWQILAVHHGGTVDHYQVFVDATGTQDVLHTPEGAEAYLANIAKFGAVEGAIDAAGARPLGAEQSNTSLVVGEHIVKVFRRLEDGLNPDVELLSQIADCPAVAAVRGYATRDGQTLAMQQDCIVGGTDGFVLASGGKLDATDTEALGAAIRQVHTALADAFPTETASPSALRTRLTRHLDSYIQRAPVLEQYRERILKLYSLLDASSAATAATSLTTQRVHGDLHLGQTLKTDSQWFLIDFEGEPARPLQERRLPDHPLRDVAGMIRSYGYAAAVGNFDAAWEREHVEKLLEGYGTAPASEDPVLAAYVVDKAAYEVVYEANNRPDWVEIPLKAIETLV</sequence>
<organism evidence="2 3">
    <name type="scientific">Corynebacterium lipophilum</name>
    <dbReference type="NCBI Taxonomy" id="2804918"/>
    <lineage>
        <taxon>Bacteria</taxon>
        <taxon>Bacillati</taxon>
        <taxon>Actinomycetota</taxon>
        <taxon>Actinomycetes</taxon>
        <taxon>Mycobacteriales</taxon>
        <taxon>Corynebacteriaceae</taxon>
        <taxon>Corynebacterium</taxon>
    </lineage>
</organism>
<dbReference type="Gene3D" id="3.90.1200.10">
    <property type="match status" value="1"/>
</dbReference>
<dbReference type="AlphaFoldDB" id="A0AAW5HX23"/>
<feature type="domain" description="Aminoglycoside phosphotransferase" evidence="1">
    <location>
        <begin position="94"/>
        <end position="321"/>
    </location>
</feature>
<accession>A0AAW5HX23</accession>
<evidence type="ECO:0000313" key="2">
    <source>
        <dbReference type="EMBL" id="MCO6394386.1"/>
    </source>
</evidence>
<protein>
    <submittedName>
        <fullName evidence="2">Phosphotransferase</fullName>
    </submittedName>
</protein>
<evidence type="ECO:0000259" key="1">
    <source>
        <dbReference type="Pfam" id="PF01636"/>
    </source>
</evidence>
<comment type="caution">
    <text evidence="2">The sequence shown here is derived from an EMBL/GenBank/DDBJ whole genome shotgun (WGS) entry which is preliminary data.</text>
</comment>
<name>A0AAW5HX23_9CORY</name>
<gene>
    <name evidence="2" type="ORF">JMN37_05245</name>
</gene>
<dbReference type="InterPro" id="IPR011009">
    <property type="entry name" value="Kinase-like_dom_sf"/>
</dbReference>
<dbReference type="Proteomes" id="UP001205920">
    <property type="component" value="Unassembled WGS sequence"/>
</dbReference>
<dbReference type="SUPFAM" id="SSF56112">
    <property type="entry name" value="Protein kinase-like (PK-like)"/>
    <property type="match status" value="1"/>
</dbReference>
<keyword evidence="3" id="KW-1185">Reference proteome</keyword>
<dbReference type="EMBL" id="JAEUWV010000005">
    <property type="protein sequence ID" value="MCO6394386.1"/>
    <property type="molecule type" value="Genomic_DNA"/>
</dbReference>
<reference evidence="2 3" key="1">
    <citation type="submission" date="2021-01" db="EMBL/GenBank/DDBJ databases">
        <title>Identification and Characterization of Corynebacterium sp.</title>
        <authorList>
            <person name="Luo Q."/>
            <person name="Qu P."/>
            <person name="Chen Q."/>
        </authorList>
    </citation>
    <scope>NUCLEOTIDE SEQUENCE [LARGE SCALE GENOMIC DNA]</scope>
    <source>
        <strain evidence="2 3">MC-18</strain>
    </source>
</reference>